<proteinExistence type="predicted"/>
<evidence type="ECO:0000256" key="1">
    <source>
        <dbReference type="SAM" id="Coils"/>
    </source>
</evidence>
<reference evidence="2 3" key="1">
    <citation type="submission" date="2019-03" db="EMBL/GenBank/DDBJ databases">
        <title>Sapientia aquatica gen. nov., sp. nov., isolated from a crater lake.</title>
        <authorList>
            <person name="Felfoldi T."/>
            <person name="Szabo A."/>
            <person name="Toth E."/>
            <person name="Schumann P."/>
            <person name="Keki Z."/>
            <person name="Marialigeti K."/>
            <person name="Mathe I."/>
        </authorList>
    </citation>
    <scope>NUCLEOTIDE SEQUENCE [LARGE SCALE GENOMIC DNA]</scope>
    <source>
        <strain evidence="2 3">SA-152</strain>
    </source>
</reference>
<dbReference type="RefSeq" id="WP_133331430.1">
    <property type="nucleotide sequence ID" value="NZ_SMYL01000025.1"/>
</dbReference>
<protein>
    <submittedName>
        <fullName evidence="2">Uncharacterized protein</fullName>
    </submittedName>
</protein>
<gene>
    <name evidence="2" type="ORF">E2I14_18800</name>
</gene>
<name>A0A4R5VMS7_9BURK</name>
<dbReference type="EMBL" id="SMYL01000025">
    <property type="protein sequence ID" value="TDK59278.1"/>
    <property type="molecule type" value="Genomic_DNA"/>
</dbReference>
<accession>A0A4R5VMS7</accession>
<evidence type="ECO:0000313" key="3">
    <source>
        <dbReference type="Proteomes" id="UP000294829"/>
    </source>
</evidence>
<keyword evidence="1" id="KW-0175">Coiled coil</keyword>
<sequence>MSDEKSIETTLKNLNEEINHLKKELKSKSKVSELLSAALKELRSETPNIKHKTEPEFGTKALVNNEGES</sequence>
<comment type="caution">
    <text evidence="2">The sequence shown here is derived from an EMBL/GenBank/DDBJ whole genome shotgun (WGS) entry which is preliminary data.</text>
</comment>
<feature type="coiled-coil region" evidence="1">
    <location>
        <begin position="4"/>
        <end position="31"/>
    </location>
</feature>
<evidence type="ECO:0000313" key="2">
    <source>
        <dbReference type="EMBL" id="TDK59278.1"/>
    </source>
</evidence>
<organism evidence="2 3">
    <name type="scientific">Sapientia aquatica</name>
    <dbReference type="NCBI Taxonomy" id="1549640"/>
    <lineage>
        <taxon>Bacteria</taxon>
        <taxon>Pseudomonadati</taxon>
        <taxon>Pseudomonadota</taxon>
        <taxon>Betaproteobacteria</taxon>
        <taxon>Burkholderiales</taxon>
        <taxon>Oxalobacteraceae</taxon>
        <taxon>Sapientia</taxon>
    </lineage>
</organism>
<dbReference type="Proteomes" id="UP000294829">
    <property type="component" value="Unassembled WGS sequence"/>
</dbReference>
<dbReference type="AlphaFoldDB" id="A0A4R5VMS7"/>
<keyword evidence="3" id="KW-1185">Reference proteome</keyword>